<feature type="chain" id="PRO_5020261421" evidence="1">
    <location>
        <begin position="23"/>
        <end position="102"/>
    </location>
</feature>
<feature type="signal peptide" evidence="1">
    <location>
        <begin position="1"/>
        <end position="22"/>
    </location>
</feature>
<dbReference type="AlphaFoldDB" id="A0A4U6XKI1"/>
<name>A0A4U6XKI1_9PEZI</name>
<dbReference type="STRING" id="1306861.A0A4U6XKI1"/>
<keyword evidence="3" id="KW-1185">Reference proteome</keyword>
<reference evidence="2 3" key="1">
    <citation type="journal article" date="2019" name="PLoS ONE">
        <title>Comparative genome analysis indicates high evolutionary potential of pathogenicity genes in Colletotrichum tanaceti.</title>
        <authorList>
            <person name="Lelwala R.V."/>
            <person name="Korhonen P.K."/>
            <person name="Young N.D."/>
            <person name="Scott J.B."/>
            <person name="Ades P.A."/>
            <person name="Gasser R.B."/>
            <person name="Taylor P.W.J."/>
        </authorList>
    </citation>
    <scope>NUCLEOTIDE SEQUENCE [LARGE SCALE GENOMIC DNA]</scope>
    <source>
        <strain evidence="2">BRIP57314</strain>
    </source>
</reference>
<comment type="caution">
    <text evidence="2">The sequence shown here is derived from an EMBL/GenBank/DDBJ whole genome shotgun (WGS) entry which is preliminary data.</text>
</comment>
<dbReference type="Proteomes" id="UP000310108">
    <property type="component" value="Unassembled WGS sequence"/>
</dbReference>
<evidence type="ECO:0000256" key="1">
    <source>
        <dbReference type="SAM" id="SignalP"/>
    </source>
</evidence>
<protein>
    <submittedName>
        <fullName evidence="2">Uncharacterized protein</fullName>
    </submittedName>
</protein>
<evidence type="ECO:0000313" key="2">
    <source>
        <dbReference type="EMBL" id="TKW55317.1"/>
    </source>
</evidence>
<gene>
    <name evidence="2" type="ORF">CTA1_12776</name>
</gene>
<proteinExistence type="predicted"/>
<dbReference type="EMBL" id="PJEX01000103">
    <property type="protein sequence ID" value="TKW55317.1"/>
    <property type="molecule type" value="Genomic_DNA"/>
</dbReference>
<keyword evidence="1" id="KW-0732">Signal</keyword>
<organism evidence="2 3">
    <name type="scientific">Colletotrichum tanaceti</name>
    <dbReference type="NCBI Taxonomy" id="1306861"/>
    <lineage>
        <taxon>Eukaryota</taxon>
        <taxon>Fungi</taxon>
        <taxon>Dikarya</taxon>
        <taxon>Ascomycota</taxon>
        <taxon>Pezizomycotina</taxon>
        <taxon>Sordariomycetes</taxon>
        <taxon>Hypocreomycetidae</taxon>
        <taxon>Glomerellales</taxon>
        <taxon>Glomerellaceae</taxon>
        <taxon>Colletotrichum</taxon>
        <taxon>Colletotrichum destructivum species complex</taxon>
    </lineage>
</organism>
<accession>A0A4U6XKI1</accession>
<evidence type="ECO:0000313" key="3">
    <source>
        <dbReference type="Proteomes" id="UP000310108"/>
    </source>
</evidence>
<sequence>MQIANILAATAATATIAAAVLGMSVPAPKNGTNGARVCAGGAISCHYQKGRCANICDDSHAAGTGTPAVIDPFCSCPEGRADNKYTGAACIDVFRALARHGC</sequence>